<feature type="transmembrane region" description="Helical" evidence="8">
    <location>
        <begin position="140"/>
        <end position="157"/>
    </location>
</feature>
<accession>A0A7R9GHD3</accession>
<feature type="transmembrane region" description="Helical" evidence="8">
    <location>
        <begin position="169"/>
        <end position="192"/>
    </location>
</feature>
<feature type="transmembrane region" description="Helical" evidence="8">
    <location>
        <begin position="352"/>
        <end position="373"/>
    </location>
</feature>
<feature type="transmembrane region" description="Helical" evidence="8">
    <location>
        <begin position="315"/>
        <end position="332"/>
    </location>
</feature>
<dbReference type="GO" id="GO:0005789">
    <property type="term" value="C:endoplasmic reticulum membrane"/>
    <property type="evidence" value="ECO:0007669"/>
    <property type="project" value="UniProtKB-SubCell"/>
</dbReference>
<name>A0A7R9GHD3_9CRUS</name>
<dbReference type="InterPro" id="IPR005599">
    <property type="entry name" value="GPI_mannosylTrfase"/>
</dbReference>
<feature type="transmembrane region" description="Helical" evidence="8">
    <location>
        <begin position="63"/>
        <end position="81"/>
    </location>
</feature>
<organism evidence="9">
    <name type="scientific">Notodromas monacha</name>
    <dbReference type="NCBI Taxonomy" id="399045"/>
    <lineage>
        <taxon>Eukaryota</taxon>
        <taxon>Metazoa</taxon>
        <taxon>Ecdysozoa</taxon>
        <taxon>Arthropoda</taxon>
        <taxon>Crustacea</taxon>
        <taxon>Oligostraca</taxon>
        <taxon>Ostracoda</taxon>
        <taxon>Podocopa</taxon>
        <taxon>Podocopida</taxon>
        <taxon>Cypridocopina</taxon>
        <taxon>Cypridoidea</taxon>
        <taxon>Cyprididae</taxon>
        <taxon>Notodromas</taxon>
    </lineage>
</organism>
<keyword evidence="6 8" id="KW-1133">Transmembrane helix</keyword>
<dbReference type="EMBL" id="CAJPEX010003920">
    <property type="protein sequence ID" value="CAG0922656.1"/>
    <property type="molecule type" value="Genomic_DNA"/>
</dbReference>
<feature type="transmembrane region" description="Helical" evidence="8">
    <location>
        <begin position="12"/>
        <end position="30"/>
    </location>
</feature>
<dbReference type="AlphaFoldDB" id="A0A7R9GHD3"/>
<comment type="subcellular location">
    <subcellularLocation>
        <location evidence="1 8">Endoplasmic reticulum membrane</location>
        <topology evidence="1 8">Multi-pass membrane protein</topology>
    </subcellularLocation>
</comment>
<dbReference type="OrthoDB" id="416834at2759"/>
<proteinExistence type="inferred from homology"/>
<keyword evidence="7 8" id="KW-0472">Membrane</keyword>
<evidence type="ECO:0000256" key="3">
    <source>
        <dbReference type="ARBA" id="ARBA00022679"/>
    </source>
</evidence>
<feature type="transmembrane region" description="Helical" evidence="8">
    <location>
        <begin position="291"/>
        <end position="309"/>
    </location>
</feature>
<evidence type="ECO:0000256" key="4">
    <source>
        <dbReference type="ARBA" id="ARBA00022692"/>
    </source>
</evidence>
<evidence type="ECO:0000256" key="2">
    <source>
        <dbReference type="ARBA" id="ARBA00022676"/>
    </source>
</evidence>
<sequence length="499" mass="57562">MNNPIMRLNKHLVAFVAFRMLGAFFVRTYFVPDEYWQSLEIAYRSVFGYGYETWEWRRGIRSYLYPTMFAIFYRVIDFFGLSRSYFSMTMGPKLFQSAICGYGDYGLYVASRNAFGPKAAKWTAALQLTSWLVFFMSSRTLTNTAEMCLLGMGLKYFPWREPEKLSAGYMFFAALSFCIRPTSAVLWLPFLIYHFLMSHRKADIFATAGFIGFMVIGISTALDTHMSGRTVFTMWEFVKVNFFEAVGDHYGSLPWHWYLSIGLPTALSFHVLPFVFAILQTLRKSSVGSDKWPVIASIVLYVAMLSVVSHKEHRFLAPVMPLINMLGGLWLADSLEKRKSKEEKPRKTAWILAGLFLANFPIAIFCGTMHQYAPIQVMRFLHDYVGDGPKLDSSGILFLTPCHSTPFYSHLLRNVPMQFLTCEPQQSPDEADRFFADPLNAIDLYPVEKFSHVVIFDSLLEILTRKYFADRKFTVCAKFFHSFFPDARRGRELFVLCRK</sequence>
<evidence type="ECO:0000313" key="9">
    <source>
        <dbReference type="EMBL" id="CAD7282504.1"/>
    </source>
</evidence>
<dbReference type="Proteomes" id="UP000678499">
    <property type="component" value="Unassembled WGS sequence"/>
</dbReference>
<gene>
    <name evidence="9" type="ORF">NMOB1V02_LOCUS10128</name>
</gene>
<evidence type="ECO:0000256" key="8">
    <source>
        <dbReference type="RuleBase" id="RU363075"/>
    </source>
</evidence>
<evidence type="ECO:0000256" key="7">
    <source>
        <dbReference type="ARBA" id="ARBA00023136"/>
    </source>
</evidence>
<evidence type="ECO:0000256" key="5">
    <source>
        <dbReference type="ARBA" id="ARBA00022824"/>
    </source>
</evidence>
<dbReference type="PANTHER" id="PTHR22760">
    <property type="entry name" value="GLYCOSYLTRANSFERASE"/>
    <property type="match status" value="1"/>
</dbReference>
<evidence type="ECO:0000256" key="1">
    <source>
        <dbReference type="ARBA" id="ARBA00004477"/>
    </source>
</evidence>
<dbReference type="GO" id="GO:0000026">
    <property type="term" value="F:alpha-1,2-mannosyltransferase activity"/>
    <property type="evidence" value="ECO:0007669"/>
    <property type="project" value="TreeGrafter"/>
</dbReference>
<dbReference type="EC" id="2.4.1.-" evidence="8"/>
<keyword evidence="3" id="KW-0808">Transferase</keyword>
<evidence type="ECO:0000256" key="6">
    <source>
        <dbReference type="ARBA" id="ARBA00022989"/>
    </source>
</evidence>
<feature type="transmembrane region" description="Helical" evidence="8">
    <location>
        <begin position="204"/>
        <end position="222"/>
    </location>
</feature>
<keyword evidence="5 8" id="KW-0256">Endoplasmic reticulum</keyword>
<protein>
    <recommendedName>
        <fullName evidence="8">Mannosyltransferase</fullName>
        <ecNumber evidence="8">2.4.1.-</ecNumber>
    </recommendedName>
</protein>
<keyword evidence="4 8" id="KW-0812">Transmembrane</keyword>
<evidence type="ECO:0000313" key="10">
    <source>
        <dbReference type="Proteomes" id="UP000678499"/>
    </source>
</evidence>
<feature type="transmembrane region" description="Helical" evidence="8">
    <location>
        <begin position="257"/>
        <end position="279"/>
    </location>
</feature>
<reference evidence="9" key="1">
    <citation type="submission" date="2020-11" db="EMBL/GenBank/DDBJ databases">
        <authorList>
            <person name="Tran Van P."/>
        </authorList>
    </citation>
    <scope>NUCLEOTIDE SEQUENCE</scope>
</reference>
<dbReference type="Pfam" id="PF03901">
    <property type="entry name" value="Glyco_transf_22"/>
    <property type="match status" value="1"/>
</dbReference>
<comment type="similarity">
    <text evidence="8">Belongs to the glycosyltransferase 22 family.</text>
</comment>
<keyword evidence="10" id="KW-1185">Reference proteome</keyword>
<keyword evidence="2 8" id="KW-0328">Glycosyltransferase</keyword>
<dbReference type="PANTHER" id="PTHR22760:SF4">
    <property type="entry name" value="GPI MANNOSYLTRANSFERASE 3"/>
    <property type="match status" value="1"/>
</dbReference>
<dbReference type="EMBL" id="OA885957">
    <property type="protein sequence ID" value="CAD7282504.1"/>
    <property type="molecule type" value="Genomic_DNA"/>
</dbReference>
<dbReference type="GO" id="GO:0006506">
    <property type="term" value="P:GPI anchor biosynthetic process"/>
    <property type="evidence" value="ECO:0007669"/>
    <property type="project" value="TreeGrafter"/>
</dbReference>